<evidence type="ECO:0008006" key="9">
    <source>
        <dbReference type="Google" id="ProtNLM"/>
    </source>
</evidence>
<protein>
    <recommendedName>
        <fullName evidence="9">Transcription factor domain-containing protein</fullName>
    </recommendedName>
</protein>
<dbReference type="InterPro" id="IPR051615">
    <property type="entry name" value="Transcr_Regulatory_Elem"/>
</dbReference>
<dbReference type="CDD" id="cd12148">
    <property type="entry name" value="fungal_TF_MHR"/>
    <property type="match status" value="1"/>
</dbReference>
<proteinExistence type="predicted"/>
<keyword evidence="5" id="KW-0804">Transcription</keyword>
<dbReference type="OrthoDB" id="2154091at2759"/>
<dbReference type="EMBL" id="AP024447">
    <property type="protein sequence ID" value="BCS26819.1"/>
    <property type="molecule type" value="Genomic_DNA"/>
</dbReference>
<reference evidence="7" key="1">
    <citation type="submission" date="2021-01" db="EMBL/GenBank/DDBJ databases">
        <authorList>
            <consortium name="Aspergillus puulaauensis MK2 genome sequencing consortium"/>
            <person name="Kazuki M."/>
            <person name="Futagami T."/>
        </authorList>
    </citation>
    <scope>NUCLEOTIDE SEQUENCE</scope>
    <source>
        <strain evidence="7">MK2</strain>
    </source>
</reference>
<dbReference type="GO" id="GO:0046872">
    <property type="term" value="F:metal ion binding"/>
    <property type="evidence" value="ECO:0007669"/>
    <property type="project" value="UniProtKB-KW"/>
</dbReference>
<dbReference type="KEGG" id="apuu:APUU_51530A"/>
<dbReference type="GO" id="GO:0003677">
    <property type="term" value="F:DNA binding"/>
    <property type="evidence" value="ECO:0007669"/>
    <property type="project" value="UniProtKB-KW"/>
</dbReference>
<evidence type="ECO:0000256" key="2">
    <source>
        <dbReference type="ARBA" id="ARBA00022833"/>
    </source>
</evidence>
<keyword evidence="3" id="KW-0805">Transcription regulation</keyword>
<organism evidence="7 8">
    <name type="scientific">Aspergillus puulaauensis</name>
    <dbReference type="NCBI Taxonomy" id="1220207"/>
    <lineage>
        <taxon>Eukaryota</taxon>
        <taxon>Fungi</taxon>
        <taxon>Dikarya</taxon>
        <taxon>Ascomycota</taxon>
        <taxon>Pezizomycotina</taxon>
        <taxon>Eurotiomycetes</taxon>
        <taxon>Eurotiomycetidae</taxon>
        <taxon>Eurotiales</taxon>
        <taxon>Aspergillaceae</taxon>
        <taxon>Aspergillus</taxon>
    </lineage>
</organism>
<dbReference type="GeneID" id="64976824"/>
<evidence type="ECO:0000313" key="8">
    <source>
        <dbReference type="Proteomes" id="UP000654913"/>
    </source>
</evidence>
<evidence type="ECO:0000313" key="7">
    <source>
        <dbReference type="EMBL" id="BCS26819.1"/>
    </source>
</evidence>
<name>A0A7R7XU30_9EURO</name>
<sequence length="282" mass="30756">MKVFSALIEIVELTEAVQRTLNTGDSSQDAVRTMGMRLSRWHSSLPEALQYHGDVQPGLAMLHMHYNCAIILLHRPFAAFGQPLDTSQPGSLAQTLGCRSKCVHAATMIARILDISFQARIGSQVVPISAFYAVMIAALTLVADLSDQREANICDVQLQQGEVWSFRCCMSAMALFEQHPQPARTAVAQIRHIVHVCQLESMLIPANDHSFCTTRDEISSLLIPPMPVSSKDEAIVAYSDTGFGDARQTPQCAANSAYSSYDLLHDGFYDMLTGSAPVPGDG</sequence>
<keyword evidence="1" id="KW-0479">Metal-binding</keyword>
<dbReference type="PANTHER" id="PTHR31313:SF81">
    <property type="entry name" value="TY1 ENHANCER ACTIVATOR"/>
    <property type="match status" value="1"/>
</dbReference>
<keyword evidence="6" id="KW-0539">Nucleus</keyword>
<keyword evidence="2" id="KW-0862">Zinc</keyword>
<dbReference type="Proteomes" id="UP000654913">
    <property type="component" value="Chromosome 5"/>
</dbReference>
<keyword evidence="4" id="KW-0238">DNA-binding</keyword>
<evidence type="ECO:0000256" key="5">
    <source>
        <dbReference type="ARBA" id="ARBA00023163"/>
    </source>
</evidence>
<dbReference type="AlphaFoldDB" id="A0A7R7XU30"/>
<reference evidence="7" key="2">
    <citation type="submission" date="2021-02" db="EMBL/GenBank/DDBJ databases">
        <title>Aspergillus puulaauensis MK2 genome sequence.</title>
        <authorList>
            <person name="Futagami T."/>
            <person name="Mori K."/>
            <person name="Kadooka C."/>
            <person name="Tanaka T."/>
        </authorList>
    </citation>
    <scope>NUCLEOTIDE SEQUENCE</scope>
    <source>
        <strain evidence="7">MK2</strain>
    </source>
</reference>
<dbReference type="RefSeq" id="XP_041559013.1">
    <property type="nucleotide sequence ID" value="XM_041706648.1"/>
</dbReference>
<evidence type="ECO:0000256" key="1">
    <source>
        <dbReference type="ARBA" id="ARBA00022723"/>
    </source>
</evidence>
<gene>
    <name evidence="7" type="ORF">APUU_51530A</name>
</gene>
<evidence type="ECO:0000256" key="6">
    <source>
        <dbReference type="ARBA" id="ARBA00023242"/>
    </source>
</evidence>
<accession>A0A7R7XU30</accession>
<evidence type="ECO:0000256" key="4">
    <source>
        <dbReference type="ARBA" id="ARBA00023125"/>
    </source>
</evidence>
<evidence type="ECO:0000256" key="3">
    <source>
        <dbReference type="ARBA" id="ARBA00023015"/>
    </source>
</evidence>
<dbReference type="PANTHER" id="PTHR31313">
    <property type="entry name" value="TY1 ENHANCER ACTIVATOR"/>
    <property type="match status" value="1"/>
</dbReference>
<keyword evidence="8" id="KW-1185">Reference proteome</keyword>